<reference evidence="2 3" key="1">
    <citation type="submission" date="2019-05" db="EMBL/GenBank/DDBJ databases">
        <title>Another draft genome of Portunus trituberculatus and its Hox gene families provides insights of decapod evolution.</title>
        <authorList>
            <person name="Jeong J.-H."/>
            <person name="Song I."/>
            <person name="Kim S."/>
            <person name="Choi T."/>
            <person name="Kim D."/>
            <person name="Ryu S."/>
            <person name="Kim W."/>
        </authorList>
    </citation>
    <scope>NUCLEOTIDE SEQUENCE [LARGE SCALE GENOMIC DNA]</scope>
    <source>
        <tissue evidence="2">Muscle</tissue>
    </source>
</reference>
<gene>
    <name evidence="2" type="ORF">E2C01_039400</name>
</gene>
<name>A0A5B7FMY0_PORTR</name>
<dbReference type="AlphaFoldDB" id="A0A5B7FMY0"/>
<dbReference type="EMBL" id="VSRR010006849">
    <property type="protein sequence ID" value="MPC45694.1"/>
    <property type="molecule type" value="Genomic_DNA"/>
</dbReference>
<feature type="region of interest" description="Disordered" evidence="1">
    <location>
        <begin position="1"/>
        <end position="31"/>
    </location>
</feature>
<dbReference type="Proteomes" id="UP000324222">
    <property type="component" value="Unassembled WGS sequence"/>
</dbReference>
<evidence type="ECO:0000313" key="3">
    <source>
        <dbReference type="Proteomes" id="UP000324222"/>
    </source>
</evidence>
<accession>A0A5B7FMY0</accession>
<evidence type="ECO:0000256" key="1">
    <source>
        <dbReference type="SAM" id="MobiDB-lite"/>
    </source>
</evidence>
<organism evidence="2 3">
    <name type="scientific">Portunus trituberculatus</name>
    <name type="common">Swimming crab</name>
    <name type="synonym">Neptunus trituberculatus</name>
    <dbReference type="NCBI Taxonomy" id="210409"/>
    <lineage>
        <taxon>Eukaryota</taxon>
        <taxon>Metazoa</taxon>
        <taxon>Ecdysozoa</taxon>
        <taxon>Arthropoda</taxon>
        <taxon>Crustacea</taxon>
        <taxon>Multicrustacea</taxon>
        <taxon>Malacostraca</taxon>
        <taxon>Eumalacostraca</taxon>
        <taxon>Eucarida</taxon>
        <taxon>Decapoda</taxon>
        <taxon>Pleocyemata</taxon>
        <taxon>Brachyura</taxon>
        <taxon>Eubrachyura</taxon>
        <taxon>Portunoidea</taxon>
        <taxon>Portunidae</taxon>
        <taxon>Portuninae</taxon>
        <taxon>Portunus</taxon>
    </lineage>
</organism>
<keyword evidence="3" id="KW-1185">Reference proteome</keyword>
<evidence type="ECO:0000313" key="2">
    <source>
        <dbReference type="EMBL" id="MPC45694.1"/>
    </source>
</evidence>
<comment type="caution">
    <text evidence="2">The sequence shown here is derived from an EMBL/GenBank/DDBJ whole genome shotgun (WGS) entry which is preliminary data.</text>
</comment>
<protein>
    <submittedName>
        <fullName evidence="2">Uncharacterized protein</fullName>
    </submittedName>
</protein>
<sequence length="85" mass="8910">MHRITRNAAGRRATHVSARQQPPTVRPASAATGETLAVMAGRTKKQSCGSAVSILSLSFTAAAATATGTLAHQLHNRHRRPANSI</sequence>
<proteinExistence type="predicted"/>